<gene>
    <name evidence="2" type="ORF">HNQ64_002978</name>
</gene>
<dbReference type="EMBL" id="JACHIF010000005">
    <property type="protein sequence ID" value="MBB5038715.1"/>
    <property type="molecule type" value="Genomic_DNA"/>
</dbReference>
<name>A0A7W7YMJ6_9BACT</name>
<comment type="caution">
    <text evidence="2">The sequence shown here is derived from an EMBL/GenBank/DDBJ whole genome shotgun (WGS) entry which is preliminary data.</text>
</comment>
<feature type="compositionally biased region" description="Basic and acidic residues" evidence="1">
    <location>
        <begin position="20"/>
        <end position="34"/>
    </location>
</feature>
<evidence type="ECO:0000256" key="1">
    <source>
        <dbReference type="SAM" id="MobiDB-lite"/>
    </source>
</evidence>
<dbReference type="AlphaFoldDB" id="A0A7W7YMJ6"/>
<dbReference type="Proteomes" id="UP000534294">
    <property type="component" value="Unassembled WGS sequence"/>
</dbReference>
<evidence type="ECO:0000313" key="2">
    <source>
        <dbReference type="EMBL" id="MBB5038715.1"/>
    </source>
</evidence>
<feature type="region of interest" description="Disordered" evidence="1">
    <location>
        <begin position="1"/>
        <end position="40"/>
    </location>
</feature>
<sequence length="40" mass="4267">MSSAPKRIVRPLAPSPRPGGAKEEQPGVKVRSTENPRTLA</sequence>
<accession>A0A7W7YMJ6</accession>
<organism evidence="2 3">
    <name type="scientific">Prosthecobacter dejongeii</name>
    <dbReference type="NCBI Taxonomy" id="48465"/>
    <lineage>
        <taxon>Bacteria</taxon>
        <taxon>Pseudomonadati</taxon>
        <taxon>Verrucomicrobiota</taxon>
        <taxon>Verrucomicrobiia</taxon>
        <taxon>Verrucomicrobiales</taxon>
        <taxon>Verrucomicrobiaceae</taxon>
        <taxon>Prosthecobacter</taxon>
    </lineage>
</organism>
<evidence type="ECO:0000313" key="3">
    <source>
        <dbReference type="Proteomes" id="UP000534294"/>
    </source>
</evidence>
<proteinExistence type="predicted"/>
<keyword evidence="3" id="KW-1185">Reference proteome</keyword>
<reference evidence="2 3" key="1">
    <citation type="submission" date="2020-08" db="EMBL/GenBank/DDBJ databases">
        <title>Genomic Encyclopedia of Type Strains, Phase IV (KMG-IV): sequencing the most valuable type-strain genomes for metagenomic binning, comparative biology and taxonomic classification.</title>
        <authorList>
            <person name="Goeker M."/>
        </authorList>
    </citation>
    <scope>NUCLEOTIDE SEQUENCE [LARGE SCALE GENOMIC DNA]</scope>
    <source>
        <strain evidence="2 3">DSM 12251</strain>
    </source>
</reference>
<protein>
    <submittedName>
        <fullName evidence="2">Uncharacterized protein</fullName>
    </submittedName>
</protein>